<dbReference type="InterPro" id="IPR036869">
    <property type="entry name" value="J_dom_sf"/>
</dbReference>
<name>A0A6I8P6H7_ORNAN</name>
<dbReference type="Bgee" id="ENSOANG00000038831">
    <property type="expression patterns" value="Expressed in testis and 4 other cell types or tissues"/>
</dbReference>
<evidence type="ECO:0000313" key="2">
    <source>
        <dbReference type="Ensembl" id="ENSOANP00000049523.1"/>
    </source>
</evidence>
<dbReference type="OMA" id="AMQEMWD"/>
<dbReference type="SMART" id="SM00271">
    <property type="entry name" value="DnaJ"/>
    <property type="match status" value="1"/>
</dbReference>
<dbReference type="PANTHER" id="PTHR43948">
    <property type="entry name" value="DNAJ HOMOLOG SUBFAMILY B"/>
    <property type="match status" value="1"/>
</dbReference>
<evidence type="ECO:0000313" key="3">
    <source>
        <dbReference type="Proteomes" id="UP000002279"/>
    </source>
</evidence>
<dbReference type="InterPro" id="IPR001623">
    <property type="entry name" value="DnaJ_domain"/>
</dbReference>
<dbReference type="CDD" id="cd06257">
    <property type="entry name" value="DnaJ"/>
    <property type="match status" value="1"/>
</dbReference>
<reference evidence="2" key="2">
    <citation type="submission" date="2025-08" db="UniProtKB">
        <authorList>
            <consortium name="Ensembl"/>
        </authorList>
    </citation>
    <scope>IDENTIFICATION</scope>
    <source>
        <strain evidence="2">Glennie</strain>
    </source>
</reference>
<dbReference type="PROSITE" id="PS50076">
    <property type="entry name" value="DNAJ_2"/>
    <property type="match status" value="1"/>
</dbReference>
<feature type="domain" description="J" evidence="1">
    <location>
        <begin position="3"/>
        <end position="61"/>
    </location>
</feature>
<sequence>MVNYYKILGVPQNASSSDIKKAYRQLALQVHPDKNPENKEAAEKLFKKVVEAYEVLALHRIW</sequence>
<dbReference type="GeneTree" id="ENSGT00940000163788"/>
<accession>A0A6I8P6H7</accession>
<dbReference type="AlphaFoldDB" id="A0A6I8P6H7"/>
<dbReference type="Proteomes" id="UP000002279">
    <property type="component" value="Chromosome 4"/>
</dbReference>
<organism evidence="2 3">
    <name type="scientific">Ornithorhynchus anatinus</name>
    <name type="common">Duckbill platypus</name>
    <dbReference type="NCBI Taxonomy" id="9258"/>
    <lineage>
        <taxon>Eukaryota</taxon>
        <taxon>Metazoa</taxon>
        <taxon>Chordata</taxon>
        <taxon>Craniata</taxon>
        <taxon>Vertebrata</taxon>
        <taxon>Euteleostomi</taxon>
        <taxon>Mammalia</taxon>
        <taxon>Monotremata</taxon>
        <taxon>Ornithorhynchidae</taxon>
        <taxon>Ornithorhynchus</taxon>
    </lineage>
</organism>
<reference evidence="2 3" key="1">
    <citation type="journal article" date="2008" name="Nature">
        <title>Genome analysis of the platypus reveals unique signatures of evolution.</title>
        <authorList>
            <person name="Warren W.C."/>
            <person name="Hillier L.W."/>
            <person name="Marshall Graves J.A."/>
            <person name="Birney E."/>
            <person name="Ponting C.P."/>
            <person name="Grutzner F."/>
            <person name="Belov K."/>
            <person name="Miller W."/>
            <person name="Clarke L."/>
            <person name="Chinwalla A.T."/>
            <person name="Yang S.P."/>
            <person name="Heger A."/>
            <person name="Locke D.P."/>
            <person name="Miethke P."/>
            <person name="Waters P.D."/>
            <person name="Veyrunes F."/>
            <person name="Fulton L."/>
            <person name="Fulton B."/>
            <person name="Graves T."/>
            <person name="Wallis J."/>
            <person name="Puente X.S."/>
            <person name="Lopez-Otin C."/>
            <person name="Ordonez G.R."/>
            <person name="Eichler E.E."/>
            <person name="Chen L."/>
            <person name="Cheng Z."/>
            <person name="Deakin J.E."/>
            <person name="Alsop A."/>
            <person name="Thompson K."/>
            <person name="Kirby P."/>
            <person name="Papenfuss A.T."/>
            <person name="Wakefield M.J."/>
            <person name="Olender T."/>
            <person name="Lancet D."/>
            <person name="Huttley G.A."/>
            <person name="Smit A.F."/>
            <person name="Pask A."/>
            <person name="Temple-Smith P."/>
            <person name="Batzer M.A."/>
            <person name="Walker J.A."/>
            <person name="Konkel M.K."/>
            <person name="Harris R.S."/>
            <person name="Whittington C.M."/>
            <person name="Wong E.S."/>
            <person name="Gemmell N.J."/>
            <person name="Buschiazzo E."/>
            <person name="Vargas Jentzsch I.M."/>
            <person name="Merkel A."/>
            <person name="Schmitz J."/>
            <person name="Zemann A."/>
            <person name="Churakov G."/>
            <person name="Kriegs J.O."/>
            <person name="Brosius J."/>
            <person name="Murchison E.P."/>
            <person name="Sachidanandam R."/>
            <person name="Smith C."/>
            <person name="Hannon G.J."/>
            <person name="Tsend-Ayush E."/>
            <person name="McMillan D."/>
            <person name="Attenborough R."/>
            <person name="Rens W."/>
            <person name="Ferguson-Smith M."/>
            <person name="Lefevre C.M."/>
            <person name="Sharp J.A."/>
            <person name="Nicholas K.R."/>
            <person name="Ray D.A."/>
            <person name="Kube M."/>
            <person name="Reinhardt R."/>
            <person name="Pringle T.H."/>
            <person name="Taylor J."/>
            <person name="Jones R.C."/>
            <person name="Nixon B."/>
            <person name="Dacheux J.L."/>
            <person name="Niwa H."/>
            <person name="Sekita Y."/>
            <person name="Huang X."/>
            <person name="Stark A."/>
            <person name="Kheradpour P."/>
            <person name="Kellis M."/>
            <person name="Flicek P."/>
            <person name="Chen Y."/>
            <person name="Webber C."/>
            <person name="Hardison R."/>
            <person name="Nelson J."/>
            <person name="Hallsworth-Pepin K."/>
            <person name="Delehaunty K."/>
            <person name="Markovic C."/>
            <person name="Minx P."/>
            <person name="Feng Y."/>
            <person name="Kremitzki C."/>
            <person name="Mitreva M."/>
            <person name="Glasscock J."/>
            <person name="Wylie T."/>
            <person name="Wohldmann P."/>
            <person name="Thiru P."/>
            <person name="Nhan M.N."/>
            <person name="Pohl C.S."/>
            <person name="Smith S.M."/>
            <person name="Hou S."/>
            <person name="Nefedov M."/>
            <person name="de Jong P.J."/>
            <person name="Renfree M.B."/>
            <person name="Mardis E.R."/>
            <person name="Wilson R.K."/>
        </authorList>
    </citation>
    <scope>NUCLEOTIDE SEQUENCE [LARGE SCALE GENOMIC DNA]</scope>
    <source>
        <strain evidence="2 3">Glennie</strain>
    </source>
</reference>
<protein>
    <recommendedName>
        <fullName evidence="1">J domain-containing protein</fullName>
    </recommendedName>
</protein>
<dbReference type="PRINTS" id="PR00625">
    <property type="entry name" value="JDOMAIN"/>
</dbReference>
<evidence type="ECO:0000259" key="1">
    <source>
        <dbReference type="PROSITE" id="PS50076"/>
    </source>
</evidence>
<dbReference type="SUPFAM" id="SSF46565">
    <property type="entry name" value="Chaperone J-domain"/>
    <property type="match status" value="1"/>
</dbReference>
<dbReference type="Pfam" id="PF00226">
    <property type="entry name" value="DnaJ"/>
    <property type="match status" value="1"/>
</dbReference>
<reference evidence="2" key="3">
    <citation type="submission" date="2025-09" db="UniProtKB">
        <authorList>
            <consortium name="Ensembl"/>
        </authorList>
    </citation>
    <scope>IDENTIFICATION</scope>
    <source>
        <strain evidence="2">Glennie</strain>
    </source>
</reference>
<dbReference type="InParanoid" id="A0A6I8P6H7"/>
<dbReference type="Ensembl" id="ENSOANT00000069834.1">
    <property type="protein sequence ID" value="ENSOANP00000049523.1"/>
    <property type="gene ID" value="ENSOANG00000038831.1"/>
</dbReference>
<keyword evidence="3" id="KW-1185">Reference proteome</keyword>
<dbReference type="PANTHER" id="PTHR43948:SF22">
    <property type="entry name" value="4930503B20RIK PROTEIN"/>
    <property type="match status" value="1"/>
</dbReference>
<proteinExistence type="predicted"/>
<dbReference type="Gene3D" id="1.10.287.110">
    <property type="entry name" value="DnaJ domain"/>
    <property type="match status" value="1"/>
</dbReference>